<name>A0ABR7YUS3_9SPHI</name>
<dbReference type="RefSeq" id="WP_190995858.1">
    <property type="nucleotide sequence ID" value="NZ_JACOIK010000017.1"/>
</dbReference>
<protein>
    <submittedName>
        <fullName evidence="1">Uncharacterized protein</fullName>
    </submittedName>
</protein>
<gene>
    <name evidence="1" type="ORF">H8B06_19435</name>
</gene>
<accession>A0ABR7YUS3</accession>
<comment type="caution">
    <text evidence="1">The sequence shown here is derived from an EMBL/GenBank/DDBJ whole genome shotgun (WGS) entry which is preliminary data.</text>
</comment>
<dbReference type="EMBL" id="JACOIK010000017">
    <property type="protein sequence ID" value="MBD1435002.1"/>
    <property type="molecule type" value="Genomic_DNA"/>
</dbReference>
<organism evidence="1 2">
    <name type="scientific">Sphingobacterium micropteri</name>
    <dbReference type="NCBI Taxonomy" id="2763501"/>
    <lineage>
        <taxon>Bacteria</taxon>
        <taxon>Pseudomonadati</taxon>
        <taxon>Bacteroidota</taxon>
        <taxon>Sphingobacteriia</taxon>
        <taxon>Sphingobacteriales</taxon>
        <taxon>Sphingobacteriaceae</taxon>
        <taxon>Sphingobacterium</taxon>
    </lineage>
</organism>
<evidence type="ECO:0000313" key="2">
    <source>
        <dbReference type="Proteomes" id="UP000602759"/>
    </source>
</evidence>
<proteinExistence type="predicted"/>
<reference evidence="1 2" key="1">
    <citation type="submission" date="2020-08" db="EMBL/GenBank/DDBJ databases">
        <title>Sphingobacterium sp. DN00404 isolated from aquaculture water.</title>
        <authorList>
            <person name="Zhang M."/>
        </authorList>
    </citation>
    <scope>NUCLEOTIDE SEQUENCE [LARGE SCALE GENOMIC DNA]</scope>
    <source>
        <strain evidence="1 2">DN00404</strain>
    </source>
</reference>
<sequence length="74" mass="8284">MTIKLNDISKKSAFRDRKSYSPEDIWAAGGTSAFGKKAGQSNTKVIEALKSVPEIEPFTEEEWKETVKHLADNK</sequence>
<keyword evidence="2" id="KW-1185">Reference proteome</keyword>
<dbReference type="Proteomes" id="UP000602759">
    <property type="component" value="Unassembled WGS sequence"/>
</dbReference>
<evidence type="ECO:0000313" key="1">
    <source>
        <dbReference type="EMBL" id="MBD1435002.1"/>
    </source>
</evidence>